<sequence>MHPDPQGALAVYRQNLALLRQEHTNQQELPDMKFFLFGMGNRTKLIYQKGRLMEAQTGHIVEQWRVQQALIVPSEYLVHLTLMDSTTVQIREDENGVWIHQPGKSPQLVKGTRNRLNLPTFADKKYGPVLRVLHHEVLINIIAGKPVPNFLVYSRPWFRDAALMGMVMQQTNNLHLIKDWIMKIRDPFDRNNRGISEADNLGQVLFLVSLVSDQKHPAVKMVLDSVKRFGKPLLPSVTDTIAVRPIAQSSTAPHLPDKIYLSGKTDYAEHPVFQTKWIKYGLKSLGLPDPYTIPTVYDSYSALFWWDYTDQHVPGKPFNESSGRNYPYLTWAEDHFNSRTGTLVRRGMVGSVDYPLSWEQQASEANYAGMTILDKNLMKQKLSFPHTWHAAEMFLLLIE</sequence>
<dbReference type="Proteomes" id="UP001501175">
    <property type="component" value="Unassembled WGS sequence"/>
</dbReference>
<gene>
    <name evidence="1" type="ORF">GCM10023189_23410</name>
</gene>
<name>A0ABP8MVN3_9BACT</name>
<proteinExistence type="predicted"/>
<keyword evidence="2" id="KW-1185">Reference proteome</keyword>
<comment type="caution">
    <text evidence="1">The sequence shown here is derived from an EMBL/GenBank/DDBJ whole genome shotgun (WGS) entry which is preliminary data.</text>
</comment>
<evidence type="ECO:0000313" key="1">
    <source>
        <dbReference type="EMBL" id="GAA4455528.1"/>
    </source>
</evidence>
<evidence type="ECO:0000313" key="2">
    <source>
        <dbReference type="Proteomes" id="UP001501175"/>
    </source>
</evidence>
<reference evidence="2" key="1">
    <citation type="journal article" date="2019" name="Int. J. Syst. Evol. Microbiol.">
        <title>The Global Catalogue of Microorganisms (GCM) 10K type strain sequencing project: providing services to taxonomists for standard genome sequencing and annotation.</title>
        <authorList>
            <consortium name="The Broad Institute Genomics Platform"/>
            <consortium name="The Broad Institute Genome Sequencing Center for Infectious Disease"/>
            <person name="Wu L."/>
            <person name="Ma J."/>
        </authorList>
    </citation>
    <scope>NUCLEOTIDE SEQUENCE [LARGE SCALE GENOMIC DNA]</scope>
    <source>
        <strain evidence="2">JCM 17927</strain>
    </source>
</reference>
<organism evidence="1 2">
    <name type="scientific">Nibrella saemangeumensis</name>
    <dbReference type="NCBI Taxonomy" id="1084526"/>
    <lineage>
        <taxon>Bacteria</taxon>
        <taxon>Pseudomonadati</taxon>
        <taxon>Bacteroidota</taxon>
        <taxon>Cytophagia</taxon>
        <taxon>Cytophagales</taxon>
        <taxon>Spirosomataceae</taxon>
        <taxon>Nibrella</taxon>
    </lineage>
</organism>
<dbReference type="EMBL" id="BAABHD010000027">
    <property type="protein sequence ID" value="GAA4455528.1"/>
    <property type="molecule type" value="Genomic_DNA"/>
</dbReference>
<protein>
    <submittedName>
        <fullName evidence="1">Uncharacterized protein</fullName>
    </submittedName>
</protein>
<accession>A0ABP8MVN3</accession>